<feature type="region of interest" description="Disordered" evidence="1">
    <location>
        <begin position="1"/>
        <end position="33"/>
    </location>
</feature>
<dbReference type="EMBL" id="UINC01119442">
    <property type="protein sequence ID" value="SVC93261.1"/>
    <property type="molecule type" value="Genomic_DNA"/>
</dbReference>
<accession>A0A382R9M1</accession>
<protein>
    <submittedName>
        <fullName evidence="2">Uncharacterized protein</fullName>
    </submittedName>
</protein>
<proteinExistence type="predicted"/>
<feature type="compositionally biased region" description="Basic and acidic residues" evidence="1">
    <location>
        <begin position="10"/>
        <end position="22"/>
    </location>
</feature>
<organism evidence="2">
    <name type="scientific">marine metagenome</name>
    <dbReference type="NCBI Taxonomy" id="408172"/>
    <lineage>
        <taxon>unclassified sequences</taxon>
        <taxon>metagenomes</taxon>
        <taxon>ecological metagenomes</taxon>
    </lineage>
</organism>
<dbReference type="AlphaFoldDB" id="A0A382R9M1"/>
<evidence type="ECO:0000256" key="1">
    <source>
        <dbReference type="SAM" id="MobiDB-lite"/>
    </source>
</evidence>
<name>A0A382R9M1_9ZZZZ</name>
<evidence type="ECO:0000313" key="2">
    <source>
        <dbReference type="EMBL" id="SVC93261.1"/>
    </source>
</evidence>
<reference evidence="2" key="1">
    <citation type="submission" date="2018-05" db="EMBL/GenBank/DDBJ databases">
        <authorList>
            <person name="Lanie J.A."/>
            <person name="Ng W.-L."/>
            <person name="Kazmierczak K.M."/>
            <person name="Andrzejewski T.M."/>
            <person name="Davidsen T.M."/>
            <person name="Wayne K.J."/>
            <person name="Tettelin H."/>
            <person name="Glass J.I."/>
            <person name="Rusch D."/>
            <person name="Podicherti R."/>
            <person name="Tsui H.-C.T."/>
            <person name="Winkler M.E."/>
        </authorList>
    </citation>
    <scope>NUCLEOTIDE SEQUENCE</scope>
</reference>
<sequence>MSKIPAESPEEVRERIREEENTSTKGAADVPPLLEIRKGPVSLTLEQAREHALANNLGLRSSLITPAMARQKVNLEQARF</sequence>
<gene>
    <name evidence="2" type="ORF">METZ01_LOCUS346115</name>
</gene>
<feature type="non-terminal residue" evidence="2">
    <location>
        <position position="80"/>
    </location>
</feature>